<dbReference type="EMBL" id="CP109495">
    <property type="protein sequence ID" value="WUX54036.1"/>
    <property type="molecule type" value="Genomic_DNA"/>
</dbReference>
<dbReference type="Proteomes" id="UP001432209">
    <property type="component" value="Chromosome"/>
</dbReference>
<organism evidence="2 3">
    <name type="scientific">Streptomyces niveus</name>
    <name type="common">Streptomyces spheroides</name>
    <dbReference type="NCBI Taxonomy" id="193462"/>
    <lineage>
        <taxon>Bacteria</taxon>
        <taxon>Bacillati</taxon>
        <taxon>Actinomycetota</taxon>
        <taxon>Actinomycetes</taxon>
        <taxon>Kitasatosporales</taxon>
        <taxon>Streptomycetaceae</taxon>
        <taxon>Streptomyces</taxon>
    </lineage>
</organism>
<dbReference type="RefSeq" id="WP_329077645.1">
    <property type="nucleotide sequence ID" value="NZ_CP109495.1"/>
</dbReference>
<reference evidence="2" key="1">
    <citation type="submission" date="2022-10" db="EMBL/GenBank/DDBJ databases">
        <title>The complete genomes of actinobacterial strains from the NBC collection.</title>
        <authorList>
            <person name="Joergensen T.S."/>
            <person name="Alvarez Arevalo M."/>
            <person name="Sterndorff E.B."/>
            <person name="Faurdal D."/>
            <person name="Vuksanovic O."/>
            <person name="Mourched A.-S."/>
            <person name="Charusanti P."/>
            <person name="Shaw S."/>
            <person name="Blin K."/>
            <person name="Weber T."/>
        </authorList>
    </citation>
    <scope>NUCLEOTIDE SEQUENCE</scope>
    <source>
        <strain evidence="2">NBC_01432</strain>
    </source>
</reference>
<protein>
    <submittedName>
        <fullName evidence="2">CHAT domain-containing protein</fullName>
    </submittedName>
</protein>
<feature type="domain" description="CHAT" evidence="1">
    <location>
        <begin position="1201"/>
        <end position="1482"/>
    </location>
</feature>
<evidence type="ECO:0000259" key="1">
    <source>
        <dbReference type="Pfam" id="PF12770"/>
    </source>
</evidence>
<dbReference type="Pfam" id="PF12770">
    <property type="entry name" value="CHAT"/>
    <property type="match status" value="1"/>
</dbReference>
<name>A0ABZ2A6K8_STRNV</name>
<evidence type="ECO:0000313" key="3">
    <source>
        <dbReference type="Proteomes" id="UP001432209"/>
    </source>
</evidence>
<evidence type="ECO:0000313" key="2">
    <source>
        <dbReference type="EMBL" id="WUX54036.1"/>
    </source>
</evidence>
<sequence length="1483" mass="155390">MTELQERVVARLVSAQNAQDPAGLRGDDAVNDALALLCEAAPSPAESVDLESVAAVFWTFWFRHEGPEDPDAQRNVTIALSTFGFLCPRLPDPEGLPQQLRDAFDPADPSSETGFEHLMSSVFGENALAAPGLTDSERLVTLDRALAWSDTAQHYLPPGHEGFVQLALYAVRLHAARFQLAADPDSLAVAARNAAAVCERLPTVAPNAIGPAGADAPAFALGAVLDAARLIGDPPLSEVERLAALVPDALHTPGVADALASLRQMYAEPVDWPGELDLRAGVVIVDAGASEHDAGRIACGVRRLRAALLRTPPGHPARAAVTMSLSRGLDAFATERGESDAGREAAREAAELLGTVETADAELLSDLAKFHNHENPGEDPALLDGIVTQLRARAAREGEPPDIDLEVLDLAHAIGAEVEAQPVPVSISDERIAGYRAALATLPADHPHRYAYVAVLAALTGVRAAALRAAEGVDAAIRADQLGAEAEALTEEVVAAAPADFLPLGLLRQGQFDFALSIAVGSIPSGAPGEAPDPELVRVVSLMSRIDSMDLTDPEHLDTDIGVLRELLAETGETGEAESGLRASLAAGLGSALAAQGAGDRGVPEDLEEIVQLLRYARTRDPELGEAVDQLLASSLTTWSTMRFDGDAAREASALLATAATSEGPPADAALVVSTFHTEVHTALQNYLLGHEPGQLVRALDAARRLKEYTAEPGAVAGDDLPGFDVMGDVYIDLIGTMGPGGGPKPDITDAEVERCRRTFAASPGPGHPMWLMAGTTLVRALAQRATAIHGTGIHGTAAQGTAAERAAEAMSLVGEAADLVDVMEGESPDGWADMMRFFVGLVANLVTGGGVAAGTAGASAPGPPSMRVFEAALERLRSTLPGFPGPTDPTARNHPVLPAWLRAHGEIGEAAGAVRRGDTGGALTHLEAAVEAMVEITDRGSDQQSAEHGLQTFEGDIRSVVELVLVQTLGQAATGRMDELSAALEEVRRVVTEEGRLPDSVPAAAEVEALFHTVRGPDVDRATEILERGRGLLLSRRIEARADLGELTESHPELSSQFERLTDQLTGTASVDGVGGVPPGHAEWSRLAGLRASRELDGLVTEIRTRPGFEGFLRPLSAGQLRALAGDGPIVVLNHARIKCQALIVTDRSITARVLDVTSDDVADMARRMRDAVDAINAQGTSRPSPLELVAAGATIRETLAWTWHRIVRPVLEIAGSCDPVPDGGAWPRIWWVPTGAFNTLPLHAAQCALPGCELGGCGAALDTVMSSYVPGFQTLAYARSRAGHREGADSGSALLVAAPEEELPGVAAAAGYAAGLLGAREPLVGAAASREAVLAALGATSWVHFGCHAATDPAEPSGALLHLPNGETLSVLEICRTRVRSAQLAFLAACGTARTSERLSDEAIHITSAFLLAGFPTAVGTLWAIDSSHADQVTRDFYRRMTDDGTTATPSAHALHHTVRELRRRIPDRPHVWAAYVHAGT</sequence>
<dbReference type="InterPro" id="IPR024983">
    <property type="entry name" value="CHAT_dom"/>
</dbReference>
<keyword evidence="3" id="KW-1185">Reference proteome</keyword>
<gene>
    <name evidence="2" type="ORF">OG442_22110</name>
</gene>
<accession>A0ABZ2A6K8</accession>
<proteinExistence type="predicted"/>